<evidence type="ECO:0000256" key="6">
    <source>
        <dbReference type="ARBA" id="ARBA00022723"/>
    </source>
</evidence>
<dbReference type="OrthoDB" id="515692at2759"/>
<dbReference type="EMBL" id="CP014586">
    <property type="protein sequence ID" value="ANZ76401.1"/>
    <property type="molecule type" value="Genomic_DNA"/>
</dbReference>
<dbReference type="UniPathway" id="UPA00619">
    <property type="reaction ID" value="UER00676"/>
</dbReference>
<evidence type="ECO:0000256" key="5">
    <source>
        <dbReference type="ARBA" id="ARBA00011917"/>
    </source>
</evidence>
<dbReference type="PANTHER" id="PTHR11935:SF94">
    <property type="entry name" value="TENZING NORGAY, ISOFORM C"/>
    <property type="match status" value="1"/>
</dbReference>
<comment type="cofactor">
    <cofactor evidence="2">
        <name>Zn(2+)</name>
        <dbReference type="ChEBI" id="CHEBI:29105"/>
    </cofactor>
</comment>
<evidence type="ECO:0000256" key="3">
    <source>
        <dbReference type="ARBA" id="ARBA00004963"/>
    </source>
</evidence>
<name>A0A1B2JEU5_PICPA</name>
<dbReference type="GO" id="GO:0004416">
    <property type="term" value="F:hydroxyacylglutathione hydrolase activity"/>
    <property type="evidence" value="ECO:0007669"/>
    <property type="project" value="UniProtKB-EC"/>
</dbReference>
<dbReference type="HAMAP" id="MF_01374">
    <property type="entry name" value="Glyoxalase_2"/>
    <property type="match status" value="1"/>
</dbReference>
<keyword evidence="7" id="KW-0378">Hydrolase</keyword>
<dbReference type="CDD" id="cd07723">
    <property type="entry name" value="hydroxyacylglutathione_hydrolase_MBL-fold"/>
    <property type="match status" value="1"/>
</dbReference>
<dbReference type="PANTHER" id="PTHR11935">
    <property type="entry name" value="BETA LACTAMASE DOMAIN"/>
    <property type="match status" value="1"/>
</dbReference>
<comment type="pathway">
    <text evidence="3">Secondary metabolite metabolism; methylglyoxal degradation; (R)-lactate from methylglyoxal: step 2/2.</text>
</comment>
<keyword evidence="12" id="KW-1185">Reference proteome</keyword>
<evidence type="ECO:0000259" key="10">
    <source>
        <dbReference type="SMART" id="SM00849"/>
    </source>
</evidence>
<dbReference type="GO" id="GO:0019243">
    <property type="term" value="P:methylglyoxal catabolic process to D-lactate via S-lactoyl-glutathione"/>
    <property type="evidence" value="ECO:0007669"/>
    <property type="project" value="InterPro"/>
</dbReference>
<dbReference type="InterPro" id="IPR036866">
    <property type="entry name" value="RibonucZ/Hydroxyglut_hydro"/>
</dbReference>
<evidence type="ECO:0000256" key="2">
    <source>
        <dbReference type="ARBA" id="ARBA00001947"/>
    </source>
</evidence>
<comment type="similarity">
    <text evidence="4">Belongs to the metallo-beta-lactamase superfamily. Glyoxalase II family.</text>
</comment>
<evidence type="ECO:0000256" key="4">
    <source>
        <dbReference type="ARBA" id="ARBA00006759"/>
    </source>
</evidence>
<dbReference type="Proteomes" id="UP000094565">
    <property type="component" value="Chromosome 3"/>
</dbReference>
<dbReference type="EC" id="3.1.2.6" evidence="5"/>
<keyword evidence="6" id="KW-0479">Metal-binding</keyword>
<feature type="domain" description="Metallo-beta-lactamase" evidence="10">
    <location>
        <begin position="44"/>
        <end position="206"/>
    </location>
</feature>
<accession>A0A1B2JEU5</accession>
<comment type="catalytic activity">
    <reaction evidence="1">
        <text>an S-(2-hydroxyacyl)glutathione + H2O = a 2-hydroxy carboxylate + glutathione + H(+)</text>
        <dbReference type="Rhea" id="RHEA:21864"/>
        <dbReference type="ChEBI" id="CHEBI:15377"/>
        <dbReference type="ChEBI" id="CHEBI:15378"/>
        <dbReference type="ChEBI" id="CHEBI:57925"/>
        <dbReference type="ChEBI" id="CHEBI:58896"/>
        <dbReference type="ChEBI" id="CHEBI:71261"/>
        <dbReference type="EC" id="3.1.2.6"/>
    </reaction>
</comment>
<dbReference type="SUPFAM" id="SSF56281">
    <property type="entry name" value="Metallo-hydrolase/oxidoreductase"/>
    <property type="match status" value="1"/>
</dbReference>
<dbReference type="InterPro" id="IPR017782">
    <property type="entry name" value="Hydroxyacylglutathione_Hdrlase"/>
</dbReference>
<keyword evidence="8" id="KW-0862">Zinc</keyword>
<dbReference type="Pfam" id="PF00753">
    <property type="entry name" value="Lactamase_B"/>
    <property type="match status" value="1"/>
</dbReference>
<reference evidence="11 12" key="1">
    <citation type="submission" date="2016-02" db="EMBL/GenBank/DDBJ databases">
        <title>Comparative genomic and transcriptomic foundation for Pichia pastoris.</title>
        <authorList>
            <person name="Love K.R."/>
            <person name="Shah K.A."/>
            <person name="Whittaker C.A."/>
            <person name="Wu J."/>
            <person name="Bartlett M.C."/>
            <person name="Ma D."/>
            <person name="Leeson R.L."/>
            <person name="Priest M."/>
            <person name="Young S.K."/>
            <person name="Love J.C."/>
        </authorList>
    </citation>
    <scope>NUCLEOTIDE SEQUENCE [LARGE SCALE GENOMIC DNA]</scope>
    <source>
        <strain evidence="11 12">ATCC 28485</strain>
    </source>
</reference>
<proteinExistence type="inferred from homology"/>
<dbReference type="Gene3D" id="3.60.15.10">
    <property type="entry name" value="Ribonuclease Z/Hydroxyacylglutathione hydrolase-like"/>
    <property type="match status" value="1"/>
</dbReference>
<evidence type="ECO:0000313" key="12">
    <source>
        <dbReference type="Proteomes" id="UP000094565"/>
    </source>
</evidence>
<dbReference type="InterPro" id="IPR035680">
    <property type="entry name" value="Clx_II_MBL"/>
</dbReference>
<evidence type="ECO:0000313" key="11">
    <source>
        <dbReference type="EMBL" id="ANZ76401.1"/>
    </source>
</evidence>
<dbReference type="SMART" id="SM00849">
    <property type="entry name" value="Lactamase_B"/>
    <property type="match status" value="1"/>
</dbReference>
<gene>
    <name evidence="11" type="primary">GLO2</name>
    <name evidence="11" type="ORF">ATY40_BA7503751</name>
</gene>
<dbReference type="Pfam" id="PF16123">
    <property type="entry name" value="HAGH_C"/>
    <property type="match status" value="1"/>
</dbReference>
<dbReference type="InterPro" id="IPR032282">
    <property type="entry name" value="HAGH_C"/>
</dbReference>
<evidence type="ECO:0000256" key="7">
    <source>
        <dbReference type="ARBA" id="ARBA00022801"/>
    </source>
</evidence>
<evidence type="ECO:0000256" key="8">
    <source>
        <dbReference type="ARBA" id="ARBA00022833"/>
    </source>
</evidence>
<protein>
    <recommendedName>
        <fullName evidence="5">hydroxyacylglutathione hydrolase</fullName>
        <ecNumber evidence="5">3.1.2.6</ecNumber>
    </recommendedName>
    <alternativeName>
        <fullName evidence="9">Glyoxalase II</fullName>
    </alternativeName>
</protein>
<dbReference type="AlphaFoldDB" id="A0A1B2JEU5"/>
<evidence type="ECO:0000256" key="1">
    <source>
        <dbReference type="ARBA" id="ARBA00001623"/>
    </source>
</evidence>
<sequence length="287" mass="32024">MFFPGTPLKYIRVLLNNPHKTSLKSSFQRKMHIKSIPMRWGTGDNYSYLLTDEPTGHSWIIDPAEPNEVLPELEPLTHIELKAIVNTHHHYDHSGGNSTFHKKYPSLPVIAGKDSPLVTQTPKSNETLKLGKNLKITALHTPCHTQDSICWYVEDSESGKKAVFTGDTLFTSGCGRFFEGTGKEMDIALNKILASLPDDTVVYPGHEYTASNVKFSKSVMPSNDALAKLDQFTSQNEFTTGRFTIGDEKLFNPFMRLKDEAVVKATGITSGIDGDVMDALRKMKNNF</sequence>
<organism evidence="11 12">
    <name type="scientific">Komagataella pastoris</name>
    <name type="common">Yeast</name>
    <name type="synonym">Pichia pastoris</name>
    <dbReference type="NCBI Taxonomy" id="4922"/>
    <lineage>
        <taxon>Eukaryota</taxon>
        <taxon>Fungi</taxon>
        <taxon>Dikarya</taxon>
        <taxon>Ascomycota</taxon>
        <taxon>Saccharomycotina</taxon>
        <taxon>Pichiomycetes</taxon>
        <taxon>Pichiales</taxon>
        <taxon>Pichiaceae</taxon>
        <taxon>Komagataella</taxon>
    </lineage>
</organism>
<dbReference type="InterPro" id="IPR001279">
    <property type="entry name" value="Metallo-B-lactamas"/>
</dbReference>
<evidence type="ECO:0000256" key="9">
    <source>
        <dbReference type="ARBA" id="ARBA00031044"/>
    </source>
</evidence>
<dbReference type="GO" id="GO:0046872">
    <property type="term" value="F:metal ion binding"/>
    <property type="evidence" value="ECO:0007669"/>
    <property type="project" value="UniProtKB-KW"/>
</dbReference>